<name>A0A2T5PBR2_9PSED</name>
<accession>A0A2T5PBR2</accession>
<evidence type="ECO:0000313" key="2">
    <source>
        <dbReference type="EMBL" id="PTU75180.1"/>
    </source>
</evidence>
<sequence>MRSTDEFRSWLGHAGLLAITVLASLAPLPAPAANGSPELIPRCSGPFRLCGYIEESGHQEHIPPRFEVARPFSEGLAAVRIDGFYGFIDTTGEIVIAPRFENAGSFSDEYAEIRLDNASGIINRSGGLVIAPRFRRIIPFSGDTFLAEPLREGQQNSPLTDRKLGAFNDSSSFISMQGAGLFHIQRGWLSDQNLKFARFDKPERGLIWAGKSIGRHEYLWGLLRSDGTWQVSPRYHHVQSLSETHAVVAATPSHAPSSQPRLNHQRWGAVDRDGKLVVPLKFAHLRYWRGGYGHAREAQPYKPDGTPSKSREGIVRADGTLLADRYFDEIDIDQQGGLPRGRIGKTWHSVEPDGSLIPDQLDGTPLLQCPGGLSVIRRGESVEFRVPGNGRPVGPFDMKHILGQECPGPFSAQRHGKWFVVLENGSVLRGKNGFESSYSFSGDHAAVKVDGKWGIIDRAGAFTVKPSFDALRPADKGSFIVDAADDRYWINAYGERVEDPTPEPTARQALTCAGGLRFFEREGLWGFQDKDGKTVIEPRFRALSCFEHGISWAAAPDATTWCAIGPNGQRRSGIDCREAYHPRGSSHHYPEQFSGDPYESSVLWNRALLEYRAGLRDNPPRWIGDGYRGSGSFDAE</sequence>
<reference evidence="2 3" key="1">
    <citation type="submission" date="2018-04" db="EMBL/GenBank/DDBJ databases">
        <title>Pseudomonas sp. nov., isolated from mangrove soil.</title>
        <authorList>
            <person name="Chen C."/>
        </authorList>
    </citation>
    <scope>NUCLEOTIDE SEQUENCE [LARGE SCALE GENOMIC DNA]</scope>
    <source>
        <strain evidence="2 3">TC-11</strain>
    </source>
</reference>
<dbReference type="PANTHER" id="PTHR37841">
    <property type="entry name" value="GLR2918 PROTEIN"/>
    <property type="match status" value="1"/>
</dbReference>
<dbReference type="Proteomes" id="UP000244064">
    <property type="component" value="Unassembled WGS sequence"/>
</dbReference>
<dbReference type="Pfam" id="PF14903">
    <property type="entry name" value="WG_beta_rep"/>
    <property type="match status" value="6"/>
</dbReference>
<protein>
    <recommendedName>
        <fullName evidence="4">WG repeat-containing protein</fullName>
    </recommendedName>
</protein>
<feature type="signal peptide" evidence="1">
    <location>
        <begin position="1"/>
        <end position="32"/>
    </location>
</feature>
<feature type="chain" id="PRO_5015494381" description="WG repeat-containing protein" evidence="1">
    <location>
        <begin position="33"/>
        <end position="636"/>
    </location>
</feature>
<proteinExistence type="predicted"/>
<keyword evidence="1" id="KW-0732">Signal</keyword>
<dbReference type="AlphaFoldDB" id="A0A2T5PBR2"/>
<evidence type="ECO:0000313" key="3">
    <source>
        <dbReference type="Proteomes" id="UP000244064"/>
    </source>
</evidence>
<dbReference type="RefSeq" id="WP_108106406.1">
    <property type="nucleotide sequence ID" value="NZ_QASN01000011.1"/>
</dbReference>
<dbReference type="InterPro" id="IPR032774">
    <property type="entry name" value="WG_beta_rep"/>
</dbReference>
<evidence type="ECO:0000256" key="1">
    <source>
        <dbReference type="SAM" id="SignalP"/>
    </source>
</evidence>
<dbReference type="EMBL" id="QASN01000011">
    <property type="protein sequence ID" value="PTU75180.1"/>
    <property type="molecule type" value="Genomic_DNA"/>
</dbReference>
<keyword evidence="3" id="KW-1185">Reference proteome</keyword>
<gene>
    <name evidence="2" type="ORF">DBO85_06405</name>
</gene>
<comment type="caution">
    <text evidence="2">The sequence shown here is derived from an EMBL/GenBank/DDBJ whole genome shotgun (WGS) entry which is preliminary data.</text>
</comment>
<dbReference type="PANTHER" id="PTHR37841:SF1">
    <property type="entry name" value="DUF3298 DOMAIN-CONTAINING PROTEIN"/>
    <property type="match status" value="1"/>
</dbReference>
<organism evidence="2 3">
    <name type="scientific">Pseudomonas mangrovi</name>
    <dbReference type="NCBI Taxonomy" id="2161748"/>
    <lineage>
        <taxon>Bacteria</taxon>
        <taxon>Pseudomonadati</taxon>
        <taxon>Pseudomonadota</taxon>
        <taxon>Gammaproteobacteria</taxon>
        <taxon>Pseudomonadales</taxon>
        <taxon>Pseudomonadaceae</taxon>
        <taxon>Pseudomonas</taxon>
    </lineage>
</organism>
<dbReference type="OrthoDB" id="8176121at2"/>
<evidence type="ECO:0008006" key="4">
    <source>
        <dbReference type="Google" id="ProtNLM"/>
    </source>
</evidence>